<evidence type="ECO:0000313" key="2">
    <source>
        <dbReference type="Proteomes" id="UP000655751"/>
    </source>
</evidence>
<evidence type="ECO:0000313" key="1">
    <source>
        <dbReference type="EMBL" id="MBH0778735.1"/>
    </source>
</evidence>
<dbReference type="RefSeq" id="WP_196151036.1">
    <property type="nucleotide sequence ID" value="NZ_JADMLG010000008.1"/>
</dbReference>
<organism evidence="1 2">
    <name type="scientific">Nocardia bovistercoris</name>
    <dbReference type="NCBI Taxonomy" id="2785916"/>
    <lineage>
        <taxon>Bacteria</taxon>
        <taxon>Bacillati</taxon>
        <taxon>Actinomycetota</taxon>
        <taxon>Actinomycetes</taxon>
        <taxon>Mycobacteriales</taxon>
        <taxon>Nocardiaceae</taxon>
        <taxon>Nocardia</taxon>
    </lineage>
</organism>
<protein>
    <submittedName>
        <fullName evidence="1">Uncharacterized protein</fullName>
    </submittedName>
</protein>
<gene>
    <name evidence="1" type="ORF">IT779_20855</name>
</gene>
<reference evidence="1" key="1">
    <citation type="submission" date="2020-11" db="EMBL/GenBank/DDBJ databases">
        <title>Nocardia NEAU-351.nov., a novel actinomycete isolated from the cow dung.</title>
        <authorList>
            <person name="Zhang X."/>
        </authorList>
    </citation>
    <scope>NUCLEOTIDE SEQUENCE</scope>
    <source>
        <strain evidence="1">NEAU-351</strain>
    </source>
</reference>
<proteinExistence type="predicted"/>
<accession>A0A931IFB0</accession>
<keyword evidence="2" id="KW-1185">Reference proteome</keyword>
<dbReference type="EMBL" id="JADMLG010000008">
    <property type="protein sequence ID" value="MBH0778735.1"/>
    <property type="molecule type" value="Genomic_DNA"/>
</dbReference>
<name>A0A931IFB0_9NOCA</name>
<dbReference type="Proteomes" id="UP000655751">
    <property type="component" value="Unassembled WGS sequence"/>
</dbReference>
<dbReference type="AlphaFoldDB" id="A0A931IFB0"/>
<sequence length="158" mass="17365">MVQVQVTFYTTEFDSGASVTWYEYDGMIWIAIVTGADGTETEYPQPDRPHIADALAQGKLPPGMARGVLVQWANVRELAAGPWIWASQTILPRIDPHADQVRIVACPGFLCEMRPPVVNGRIASHDNPLTFGECRWSGVRVLNDIPPAALEPLPGSNR</sequence>
<comment type="caution">
    <text evidence="1">The sequence shown here is derived from an EMBL/GenBank/DDBJ whole genome shotgun (WGS) entry which is preliminary data.</text>
</comment>